<protein>
    <submittedName>
        <fullName evidence="2">Uncharacterized protein</fullName>
    </submittedName>
</protein>
<organism evidence="2 3">
    <name type="scientific">Aurantimonas manganoxydans (strain ATCC BAA-1229 / DSM 21871 / SI85-9A1)</name>
    <dbReference type="NCBI Taxonomy" id="287752"/>
    <lineage>
        <taxon>Bacteria</taxon>
        <taxon>Pseudomonadati</taxon>
        <taxon>Pseudomonadota</taxon>
        <taxon>Alphaproteobacteria</taxon>
        <taxon>Hyphomicrobiales</taxon>
        <taxon>Aurantimonadaceae</taxon>
        <taxon>Aurantimonas</taxon>
    </lineage>
</organism>
<proteinExistence type="predicted"/>
<dbReference type="AlphaFoldDB" id="Q1YJ15"/>
<accession>Q1YJ15</accession>
<name>Q1YJ15_AURMS</name>
<evidence type="ECO:0000313" key="3">
    <source>
        <dbReference type="Proteomes" id="UP000000321"/>
    </source>
</evidence>
<feature type="compositionally biased region" description="Low complexity" evidence="1">
    <location>
        <begin position="31"/>
        <end position="45"/>
    </location>
</feature>
<dbReference type="Proteomes" id="UP000000321">
    <property type="component" value="Unassembled WGS sequence"/>
</dbReference>
<reference evidence="2 3" key="1">
    <citation type="journal article" date="2008" name="Appl. Environ. Microbiol.">
        <title>Genomic insights into Mn(II) oxidation by the marine alphaproteobacterium Aurantimonas sp. strain SI85-9A1.</title>
        <authorList>
            <person name="Dick G.J."/>
            <person name="Podell S."/>
            <person name="Johnson H.A."/>
            <person name="Rivera-Espinoza Y."/>
            <person name="Bernier-Latmani R."/>
            <person name="McCarthy J.K."/>
            <person name="Torpey J.W."/>
            <person name="Clement B.G."/>
            <person name="Gaasterland T."/>
            <person name="Tebo B.M."/>
        </authorList>
    </citation>
    <scope>NUCLEOTIDE SEQUENCE [LARGE SCALE GENOMIC DNA]</scope>
    <source>
        <strain evidence="2 3">SI85-9A1</strain>
    </source>
</reference>
<feature type="region of interest" description="Disordered" evidence="1">
    <location>
        <begin position="1"/>
        <end position="129"/>
    </location>
</feature>
<dbReference type="BioCyc" id="AURANTIMONAS:SI859A1_01305-MONOMER"/>
<evidence type="ECO:0000256" key="1">
    <source>
        <dbReference type="SAM" id="MobiDB-lite"/>
    </source>
</evidence>
<evidence type="ECO:0000313" key="2">
    <source>
        <dbReference type="EMBL" id="EAS49952.1"/>
    </source>
</evidence>
<feature type="compositionally biased region" description="Low complexity" evidence="1">
    <location>
        <begin position="14"/>
        <end position="24"/>
    </location>
</feature>
<keyword evidence="3" id="KW-1185">Reference proteome</keyword>
<sequence length="129" mass="14184">MHLSTASPRDSTRRTGGMSRRSGSPCPPPWTTYGPPKKRSPSGSPNRCLSRNTLNGLPARAGDGRTQKHCHRTKAQSEQGDGRTAEEKERDGVDACQARDVERERSDPNLVDLPEQHVQAEPEGQIEDL</sequence>
<feature type="compositionally biased region" description="Basic and acidic residues" evidence="1">
    <location>
        <begin position="80"/>
        <end position="107"/>
    </location>
</feature>
<gene>
    <name evidence="2" type="ORF">SI859A1_01305</name>
</gene>
<dbReference type="EMBL" id="AAPJ01000003">
    <property type="protein sequence ID" value="EAS49952.1"/>
    <property type="molecule type" value="Genomic_DNA"/>
</dbReference>
<dbReference type="HOGENOM" id="CLU_1946381_0_0_5"/>
<comment type="caution">
    <text evidence="2">The sequence shown here is derived from an EMBL/GenBank/DDBJ whole genome shotgun (WGS) entry which is preliminary data.</text>
</comment>